<accession>A0A6L2JZW9</accession>
<dbReference type="EMBL" id="BKCJ010001601">
    <property type="protein sequence ID" value="GEU42668.1"/>
    <property type="molecule type" value="Genomic_DNA"/>
</dbReference>
<feature type="region of interest" description="Disordered" evidence="1">
    <location>
        <begin position="34"/>
        <end position="70"/>
    </location>
</feature>
<feature type="compositionally biased region" description="Basic and acidic residues" evidence="1">
    <location>
        <begin position="39"/>
        <end position="48"/>
    </location>
</feature>
<evidence type="ECO:0000256" key="1">
    <source>
        <dbReference type="SAM" id="MobiDB-lite"/>
    </source>
</evidence>
<name>A0A6L2JZW9_TANCI</name>
<sequence length="240" mass="26800">MPTATRIEMTQDTINELIAKRVKESLKVHDAAKNPITKTEIENEKQDDNVDANGDNGNDNRNENGNPNVNNGVGVDDACAMAWNAFMNLMTKRFQELTLLCTKMVPEEGDQVEKYIGGLPDNIQGNKLKGYVIKNDSNKRRFDNNPRDNRGQQQPFKRQNVNGQNVARAYTAGNNVGRRGYVEALPYYNKCILHHEGPCMVKCGNFKRVGHMTRDGRIAVAAAPQRAPVGNQMGNSFHVI</sequence>
<evidence type="ECO:0008006" key="3">
    <source>
        <dbReference type="Google" id="ProtNLM"/>
    </source>
</evidence>
<gene>
    <name evidence="2" type="ORF">Tci_014646</name>
</gene>
<protein>
    <recommendedName>
        <fullName evidence="3">Reverse transcriptase domain-containing protein</fullName>
    </recommendedName>
</protein>
<proteinExistence type="predicted"/>
<feature type="compositionally biased region" description="Low complexity" evidence="1">
    <location>
        <begin position="51"/>
        <end position="70"/>
    </location>
</feature>
<dbReference type="AlphaFoldDB" id="A0A6L2JZW9"/>
<reference evidence="2" key="1">
    <citation type="journal article" date="2019" name="Sci. Rep.">
        <title>Draft genome of Tanacetum cinerariifolium, the natural source of mosquito coil.</title>
        <authorList>
            <person name="Yamashiro T."/>
            <person name="Shiraishi A."/>
            <person name="Satake H."/>
            <person name="Nakayama K."/>
        </authorList>
    </citation>
    <scope>NUCLEOTIDE SEQUENCE</scope>
</reference>
<comment type="caution">
    <text evidence="2">The sequence shown here is derived from an EMBL/GenBank/DDBJ whole genome shotgun (WGS) entry which is preliminary data.</text>
</comment>
<evidence type="ECO:0000313" key="2">
    <source>
        <dbReference type="EMBL" id="GEU42668.1"/>
    </source>
</evidence>
<organism evidence="2">
    <name type="scientific">Tanacetum cinerariifolium</name>
    <name type="common">Dalmatian daisy</name>
    <name type="synonym">Chrysanthemum cinerariifolium</name>
    <dbReference type="NCBI Taxonomy" id="118510"/>
    <lineage>
        <taxon>Eukaryota</taxon>
        <taxon>Viridiplantae</taxon>
        <taxon>Streptophyta</taxon>
        <taxon>Embryophyta</taxon>
        <taxon>Tracheophyta</taxon>
        <taxon>Spermatophyta</taxon>
        <taxon>Magnoliopsida</taxon>
        <taxon>eudicotyledons</taxon>
        <taxon>Gunneridae</taxon>
        <taxon>Pentapetalae</taxon>
        <taxon>asterids</taxon>
        <taxon>campanulids</taxon>
        <taxon>Asterales</taxon>
        <taxon>Asteraceae</taxon>
        <taxon>Asteroideae</taxon>
        <taxon>Anthemideae</taxon>
        <taxon>Anthemidinae</taxon>
        <taxon>Tanacetum</taxon>
    </lineage>
</organism>